<evidence type="ECO:0000256" key="1">
    <source>
        <dbReference type="SAM" id="MobiDB-lite"/>
    </source>
</evidence>
<dbReference type="Gene3D" id="3.40.50.720">
    <property type="entry name" value="NAD(P)-binding Rossmann-like Domain"/>
    <property type="match status" value="1"/>
</dbReference>
<accession>A0A6A6DAQ6</accession>
<organism evidence="3 4">
    <name type="scientific">Zopfia rhizophila CBS 207.26</name>
    <dbReference type="NCBI Taxonomy" id="1314779"/>
    <lineage>
        <taxon>Eukaryota</taxon>
        <taxon>Fungi</taxon>
        <taxon>Dikarya</taxon>
        <taxon>Ascomycota</taxon>
        <taxon>Pezizomycotina</taxon>
        <taxon>Dothideomycetes</taxon>
        <taxon>Dothideomycetes incertae sedis</taxon>
        <taxon>Zopfiaceae</taxon>
        <taxon>Zopfia</taxon>
    </lineage>
</organism>
<dbReference type="PANTHER" id="PTHR11695">
    <property type="entry name" value="ALCOHOL DEHYDROGENASE RELATED"/>
    <property type="match status" value="1"/>
</dbReference>
<name>A0A6A6DAQ6_9PEZI</name>
<proteinExistence type="predicted"/>
<dbReference type="GO" id="GO:0016491">
    <property type="term" value="F:oxidoreductase activity"/>
    <property type="evidence" value="ECO:0007669"/>
    <property type="project" value="InterPro"/>
</dbReference>
<dbReference type="InterPro" id="IPR050700">
    <property type="entry name" value="YIM1/Zinc_Alcohol_DH_Fams"/>
</dbReference>
<dbReference type="OrthoDB" id="3509362at2759"/>
<dbReference type="AlphaFoldDB" id="A0A6A6DAQ6"/>
<dbReference type="SMART" id="SM00829">
    <property type="entry name" value="PKS_ER"/>
    <property type="match status" value="1"/>
</dbReference>
<gene>
    <name evidence="3" type="ORF">K469DRAFT_702093</name>
</gene>
<dbReference type="EMBL" id="ML994729">
    <property type="protein sequence ID" value="KAF2175578.1"/>
    <property type="molecule type" value="Genomic_DNA"/>
</dbReference>
<protein>
    <submittedName>
        <fullName evidence="3">NAD(P)-binding protein</fullName>
    </submittedName>
</protein>
<dbReference type="SUPFAM" id="SSF50129">
    <property type="entry name" value="GroES-like"/>
    <property type="match status" value="1"/>
</dbReference>
<dbReference type="GO" id="GO:0005739">
    <property type="term" value="C:mitochondrion"/>
    <property type="evidence" value="ECO:0007669"/>
    <property type="project" value="TreeGrafter"/>
</dbReference>
<dbReference type="Proteomes" id="UP000800200">
    <property type="component" value="Unassembled WGS sequence"/>
</dbReference>
<evidence type="ECO:0000313" key="3">
    <source>
        <dbReference type="EMBL" id="KAF2175578.1"/>
    </source>
</evidence>
<dbReference type="CDD" id="cd05289">
    <property type="entry name" value="MDR_like_2"/>
    <property type="match status" value="1"/>
</dbReference>
<dbReference type="InterPro" id="IPR020843">
    <property type="entry name" value="ER"/>
</dbReference>
<dbReference type="InterPro" id="IPR011032">
    <property type="entry name" value="GroES-like_sf"/>
</dbReference>
<evidence type="ECO:0000313" key="4">
    <source>
        <dbReference type="Proteomes" id="UP000800200"/>
    </source>
</evidence>
<keyword evidence="4" id="KW-1185">Reference proteome</keyword>
<feature type="compositionally biased region" description="Low complexity" evidence="1">
    <location>
        <begin position="12"/>
        <end position="28"/>
    </location>
</feature>
<dbReference type="SUPFAM" id="SSF51735">
    <property type="entry name" value="NAD(P)-binding Rossmann-fold domains"/>
    <property type="match status" value="1"/>
</dbReference>
<evidence type="ECO:0000259" key="2">
    <source>
        <dbReference type="SMART" id="SM00829"/>
    </source>
</evidence>
<dbReference type="Gene3D" id="3.90.180.10">
    <property type="entry name" value="Medium-chain alcohol dehydrogenases, catalytic domain"/>
    <property type="match status" value="1"/>
</dbReference>
<dbReference type="InterPro" id="IPR036291">
    <property type="entry name" value="NAD(P)-bd_dom_sf"/>
</dbReference>
<feature type="region of interest" description="Disordered" evidence="1">
    <location>
        <begin position="1"/>
        <end position="28"/>
    </location>
</feature>
<dbReference type="Pfam" id="PF13602">
    <property type="entry name" value="ADH_zinc_N_2"/>
    <property type="match status" value="1"/>
</dbReference>
<dbReference type="PANTHER" id="PTHR11695:SF647">
    <property type="entry name" value="ENOYL REDUCTASE (ER) DOMAIN-CONTAINING PROTEIN"/>
    <property type="match status" value="1"/>
</dbReference>
<sequence length="332" mass="35693">MRALIRTGPSKSLTLTSDLPEPSSSDSSQSYIIRTHATALTRDELTWPEPLSIDVPIPGFDLAGTIISAPTTASAKFKPGDEVYALTTSTWQGNAKEVSIAVENELSLKPKNMNWEEAASVPLSALSAWQALFVHGRLTPPSSEQNMKSQNSGKRVLVTAASGGVGIWGVQLAHLAGAEVVGTCGSSNVEFVKGLGADVALDYTETNLKEWVDENKDARGFDVVLDCIGGQTLEDAWKSVRKGGRVVSVAEPPDGKNPKEGLAEGVEGVWFIVEPNGGQLGEITRLIERGECKGMVDSVFSLEQWSEAFERLQGGHVKGKVVLRLDREIERH</sequence>
<reference evidence="3" key="1">
    <citation type="journal article" date="2020" name="Stud. Mycol.">
        <title>101 Dothideomycetes genomes: a test case for predicting lifestyles and emergence of pathogens.</title>
        <authorList>
            <person name="Haridas S."/>
            <person name="Albert R."/>
            <person name="Binder M."/>
            <person name="Bloem J."/>
            <person name="Labutti K."/>
            <person name="Salamov A."/>
            <person name="Andreopoulos B."/>
            <person name="Baker S."/>
            <person name="Barry K."/>
            <person name="Bills G."/>
            <person name="Bluhm B."/>
            <person name="Cannon C."/>
            <person name="Castanera R."/>
            <person name="Culley D."/>
            <person name="Daum C."/>
            <person name="Ezra D."/>
            <person name="Gonzalez J."/>
            <person name="Henrissat B."/>
            <person name="Kuo A."/>
            <person name="Liang C."/>
            <person name="Lipzen A."/>
            <person name="Lutzoni F."/>
            <person name="Magnuson J."/>
            <person name="Mondo S."/>
            <person name="Nolan M."/>
            <person name="Ohm R."/>
            <person name="Pangilinan J."/>
            <person name="Park H.-J."/>
            <person name="Ramirez L."/>
            <person name="Alfaro M."/>
            <person name="Sun H."/>
            <person name="Tritt A."/>
            <person name="Yoshinaga Y."/>
            <person name="Zwiers L.-H."/>
            <person name="Turgeon B."/>
            <person name="Goodwin S."/>
            <person name="Spatafora J."/>
            <person name="Crous P."/>
            <person name="Grigoriev I."/>
        </authorList>
    </citation>
    <scope>NUCLEOTIDE SEQUENCE</scope>
    <source>
        <strain evidence="3">CBS 207.26</strain>
    </source>
</reference>
<feature type="domain" description="Enoyl reductase (ER)" evidence="2">
    <location>
        <begin position="8"/>
        <end position="323"/>
    </location>
</feature>